<reference evidence="2 3" key="1">
    <citation type="submission" date="2021-06" db="EMBL/GenBank/DDBJ databases">
        <title>Caerostris darwini draft genome.</title>
        <authorList>
            <person name="Kono N."/>
            <person name="Arakawa K."/>
        </authorList>
    </citation>
    <scope>NUCLEOTIDE SEQUENCE [LARGE SCALE GENOMIC DNA]</scope>
</reference>
<protein>
    <submittedName>
        <fullName evidence="2">Uncharacterized protein</fullName>
    </submittedName>
</protein>
<dbReference type="EMBL" id="BPLQ01006978">
    <property type="protein sequence ID" value="GIY26863.1"/>
    <property type="molecule type" value="Genomic_DNA"/>
</dbReference>
<evidence type="ECO:0000313" key="2">
    <source>
        <dbReference type="EMBL" id="GIY26863.1"/>
    </source>
</evidence>
<keyword evidence="3" id="KW-1185">Reference proteome</keyword>
<proteinExistence type="predicted"/>
<feature type="compositionally biased region" description="Polar residues" evidence="1">
    <location>
        <begin position="101"/>
        <end position="117"/>
    </location>
</feature>
<gene>
    <name evidence="2" type="ORF">CDAR_480751</name>
</gene>
<dbReference type="Proteomes" id="UP001054837">
    <property type="component" value="Unassembled WGS sequence"/>
</dbReference>
<name>A0AAV4RY98_9ARAC</name>
<comment type="caution">
    <text evidence="2">The sequence shown here is derived from an EMBL/GenBank/DDBJ whole genome shotgun (WGS) entry which is preliminary data.</text>
</comment>
<sequence length="117" mass="12993">MTYARVEEWQRTLQVRGGVLLPHSVQESSSNYLPIQRVQPLKKATLFFPADSEMAYLLLLLYPCPGPSQRAPRHNTFGASSNGKYHACARESQQSGSQSGCHQAQNVIHPSSTLHSK</sequence>
<evidence type="ECO:0000256" key="1">
    <source>
        <dbReference type="SAM" id="MobiDB-lite"/>
    </source>
</evidence>
<evidence type="ECO:0000313" key="3">
    <source>
        <dbReference type="Proteomes" id="UP001054837"/>
    </source>
</evidence>
<feature type="region of interest" description="Disordered" evidence="1">
    <location>
        <begin position="71"/>
        <end position="117"/>
    </location>
</feature>
<dbReference type="AlphaFoldDB" id="A0AAV4RY98"/>
<accession>A0AAV4RY98</accession>
<organism evidence="2 3">
    <name type="scientific">Caerostris darwini</name>
    <dbReference type="NCBI Taxonomy" id="1538125"/>
    <lineage>
        <taxon>Eukaryota</taxon>
        <taxon>Metazoa</taxon>
        <taxon>Ecdysozoa</taxon>
        <taxon>Arthropoda</taxon>
        <taxon>Chelicerata</taxon>
        <taxon>Arachnida</taxon>
        <taxon>Araneae</taxon>
        <taxon>Araneomorphae</taxon>
        <taxon>Entelegynae</taxon>
        <taxon>Araneoidea</taxon>
        <taxon>Araneidae</taxon>
        <taxon>Caerostris</taxon>
    </lineage>
</organism>